<evidence type="ECO:0008006" key="3">
    <source>
        <dbReference type="Google" id="ProtNLM"/>
    </source>
</evidence>
<dbReference type="Proteomes" id="UP001499951">
    <property type="component" value="Unassembled WGS sequence"/>
</dbReference>
<protein>
    <recommendedName>
        <fullName evidence="3">PAS domain-containing protein</fullName>
    </recommendedName>
</protein>
<comment type="caution">
    <text evidence="1">The sequence shown here is derived from an EMBL/GenBank/DDBJ whole genome shotgun (WGS) entry which is preliminary data.</text>
</comment>
<dbReference type="Pfam" id="PF07310">
    <property type="entry name" value="PAS_5"/>
    <property type="match status" value="1"/>
</dbReference>
<dbReference type="EMBL" id="BAAADD010000001">
    <property type="protein sequence ID" value="GAA0555695.1"/>
    <property type="molecule type" value="Genomic_DNA"/>
</dbReference>
<dbReference type="RefSeq" id="WP_166930206.1">
    <property type="nucleotide sequence ID" value="NZ_BAAADD010000001.1"/>
</dbReference>
<dbReference type="InterPro" id="IPR009922">
    <property type="entry name" value="DUF1457"/>
</dbReference>
<gene>
    <name evidence="1" type="ORF">GCM10008942_00170</name>
</gene>
<organism evidence="1 2">
    <name type="scientific">Rhizomicrobium electricum</name>
    <dbReference type="NCBI Taxonomy" id="480070"/>
    <lineage>
        <taxon>Bacteria</taxon>
        <taxon>Pseudomonadati</taxon>
        <taxon>Pseudomonadota</taxon>
        <taxon>Alphaproteobacteria</taxon>
        <taxon>Micropepsales</taxon>
        <taxon>Micropepsaceae</taxon>
        <taxon>Rhizomicrobium</taxon>
    </lineage>
</organism>
<keyword evidence="2" id="KW-1185">Reference proteome</keyword>
<name>A0ABN1DYS0_9PROT</name>
<reference evidence="1 2" key="1">
    <citation type="journal article" date="2019" name="Int. J. Syst. Evol. Microbiol.">
        <title>The Global Catalogue of Microorganisms (GCM) 10K type strain sequencing project: providing services to taxonomists for standard genome sequencing and annotation.</title>
        <authorList>
            <consortium name="The Broad Institute Genomics Platform"/>
            <consortium name="The Broad Institute Genome Sequencing Center for Infectious Disease"/>
            <person name="Wu L."/>
            <person name="Ma J."/>
        </authorList>
    </citation>
    <scope>NUCLEOTIDE SEQUENCE [LARGE SCALE GENOMIC DNA]</scope>
    <source>
        <strain evidence="1 2">JCM 15089</strain>
    </source>
</reference>
<evidence type="ECO:0000313" key="1">
    <source>
        <dbReference type="EMBL" id="GAA0555695.1"/>
    </source>
</evidence>
<sequence length="179" mass="19721">MNFEPLLSGPVHPVIAEVARYFRTLAPGDALPRRHAFRPSHVRHALGYIFLVDVLAGDYRWDLVGEKVGILFGTNRQDSLLSTLPPDLRNLLKPMYDGVVASRAFHYCRGRYTWPDRSVPIERLLVPMTDDQGRVASIFGVTIPTLPLDDFVIVFTGNGAAGFEVDEAITGAATACEPA</sequence>
<evidence type="ECO:0000313" key="2">
    <source>
        <dbReference type="Proteomes" id="UP001499951"/>
    </source>
</evidence>
<proteinExistence type="predicted"/>
<accession>A0ABN1DYS0</accession>